<sequence length="429" mass="46357">VGKNAQVVDRIAWHEGMLLAPQHFQQLSARVDSLVAAQTLAAQPLAWGLSHLVLDEQLLPVGRLRVLELEAVLADGTLVSYSALAGTPLEVDLGPFESAMQQEGVDVYLTLALGQRRFISVAVSVEEDLVSDAPDAEVPRWVPDLQLLAGEAPGPDRTGLLLGNFVQEGSTVKRGLRLGPLLHLPRDGEPYRQAVAVLARIRAKAVYLAKQTLTPVSDLESRLAQAEQRGKLMALMAALPGAEGVLRLPRLHPCDLYLALVTLSGPMALLCPGQVAPIPPDYDHERPQAALDPLLRFLNEMAAEVSEAYRLSKFVLVDGVFELRLESTLEQELLVGVMSTSERAAIAWMSGAVIGDQSEFSALRGRRVLGAAREPVGESGSMRYRNGYALFRIDAATLRSGGMLHIANPNEGALAERPSEIVLFTQEDA</sequence>
<dbReference type="Proteomes" id="UP000001977">
    <property type="component" value="Chromosome"/>
</dbReference>
<dbReference type="Pfam" id="PF05936">
    <property type="entry name" value="T6SS_VasE"/>
    <property type="match status" value="1"/>
</dbReference>
<dbReference type="HOGENOM" id="CLU_047802_0_0_4"/>
<keyword evidence="2" id="KW-1185">Reference proteome</keyword>
<proteinExistence type="predicted"/>
<dbReference type="STRING" id="360910.BAV0280"/>
<dbReference type="NCBIfam" id="TIGR03353">
    <property type="entry name" value="VI_chp_4"/>
    <property type="match status" value="1"/>
</dbReference>
<evidence type="ECO:0000313" key="1">
    <source>
        <dbReference type="EMBL" id="CAJ47885.1"/>
    </source>
</evidence>
<dbReference type="AlphaFoldDB" id="Q2L030"/>
<name>Q2L030_BORA1</name>
<dbReference type="PANTHER" id="PTHR35566:SF1">
    <property type="entry name" value="TYPE VI SECRETION SYSTEM BASEPLATE COMPONENT TSSK1"/>
    <property type="match status" value="1"/>
</dbReference>
<dbReference type="InterPro" id="IPR010263">
    <property type="entry name" value="T6SS_TssK"/>
</dbReference>
<gene>
    <name evidence="1" type="ordered locus">BAV0280</name>
</gene>
<dbReference type="PANTHER" id="PTHR35566">
    <property type="entry name" value="BLR3599 PROTEIN"/>
    <property type="match status" value="1"/>
</dbReference>
<reference evidence="1 2" key="1">
    <citation type="journal article" date="2006" name="J. Bacteriol.">
        <title>Comparison of the genome sequence of the poultry pathogen Bordetella avium with those of B. bronchiseptica, B. pertussis, and B. parapertussis reveals extensive diversity in surface structures associated with host interaction.</title>
        <authorList>
            <person name="Sebaihia M."/>
            <person name="Preston A."/>
            <person name="Maskell D.J."/>
            <person name="Kuzmiak H."/>
            <person name="Connell T.D."/>
            <person name="King N.D."/>
            <person name="Orndorff P.E."/>
            <person name="Miyamoto D.M."/>
            <person name="Thomson N.R."/>
            <person name="Harris D."/>
            <person name="Goble A."/>
            <person name="Lord A."/>
            <person name="Murphy L."/>
            <person name="Quail M.A."/>
            <person name="Rutter S."/>
            <person name="Squares R."/>
            <person name="Squares S."/>
            <person name="Woodward J."/>
            <person name="Parkhill J."/>
            <person name="Temple L.M."/>
        </authorList>
    </citation>
    <scope>NUCLEOTIDE SEQUENCE [LARGE SCALE GENOMIC DNA]</scope>
    <source>
        <strain evidence="1 2">197N</strain>
    </source>
</reference>
<feature type="non-terminal residue" evidence="1">
    <location>
        <position position="1"/>
    </location>
</feature>
<dbReference type="EMBL" id="AM167904">
    <property type="protein sequence ID" value="CAJ47885.1"/>
    <property type="molecule type" value="Genomic_DNA"/>
</dbReference>
<organism evidence="1 2">
    <name type="scientific">Bordetella avium (strain 197N)</name>
    <dbReference type="NCBI Taxonomy" id="360910"/>
    <lineage>
        <taxon>Bacteria</taxon>
        <taxon>Pseudomonadati</taxon>
        <taxon>Pseudomonadota</taxon>
        <taxon>Betaproteobacteria</taxon>
        <taxon>Burkholderiales</taxon>
        <taxon>Alcaligenaceae</taxon>
        <taxon>Bordetella</taxon>
    </lineage>
</organism>
<accession>Q2L030</accession>
<dbReference type="eggNOG" id="COG3522">
    <property type="taxonomic scope" value="Bacteria"/>
</dbReference>
<evidence type="ECO:0000313" key="2">
    <source>
        <dbReference type="Proteomes" id="UP000001977"/>
    </source>
</evidence>
<dbReference type="KEGG" id="bav:BAV0280"/>
<evidence type="ECO:0008006" key="3">
    <source>
        <dbReference type="Google" id="ProtNLM"/>
    </source>
</evidence>
<protein>
    <recommendedName>
        <fullName evidence="3">Type VI secretion protein</fullName>
    </recommendedName>
</protein>